<evidence type="ECO:0000256" key="4">
    <source>
        <dbReference type="ARBA" id="ARBA00022618"/>
    </source>
</evidence>
<evidence type="ECO:0000256" key="3">
    <source>
        <dbReference type="ARBA" id="ARBA00022490"/>
    </source>
</evidence>
<keyword evidence="15" id="KW-1185">Reference proteome</keyword>
<feature type="compositionally biased region" description="Polar residues" evidence="11">
    <location>
        <begin position="231"/>
        <end position="241"/>
    </location>
</feature>
<dbReference type="SMART" id="SM00147">
    <property type="entry name" value="RasGEF"/>
    <property type="match status" value="1"/>
</dbReference>
<dbReference type="InterPro" id="IPR000651">
    <property type="entry name" value="Ras-like_Gua-exchang_fac_N"/>
</dbReference>
<comment type="similarity">
    <text evidence="8">Belongs to the LTE1 family.</text>
</comment>
<feature type="region of interest" description="Disordered" evidence="11">
    <location>
        <begin position="231"/>
        <end position="250"/>
    </location>
</feature>
<dbReference type="GO" id="GO:0051301">
    <property type="term" value="P:cell division"/>
    <property type="evidence" value="ECO:0007669"/>
    <property type="project" value="UniProtKB-KW"/>
</dbReference>
<dbReference type="SMART" id="SM00229">
    <property type="entry name" value="RasGEFN"/>
    <property type="match status" value="1"/>
</dbReference>
<feature type="region of interest" description="Disordered" evidence="11">
    <location>
        <begin position="615"/>
        <end position="696"/>
    </location>
</feature>
<evidence type="ECO:0000259" key="13">
    <source>
        <dbReference type="PROSITE" id="PS50212"/>
    </source>
</evidence>
<feature type="compositionally biased region" description="Polar residues" evidence="11">
    <location>
        <begin position="982"/>
        <end position="997"/>
    </location>
</feature>
<organism evidence="14 15">
    <name type="scientific">Maudiozyma humilis</name>
    <name type="common">Sour dough yeast</name>
    <name type="synonym">Kazachstania humilis</name>
    <dbReference type="NCBI Taxonomy" id="51915"/>
    <lineage>
        <taxon>Eukaryota</taxon>
        <taxon>Fungi</taxon>
        <taxon>Dikarya</taxon>
        <taxon>Ascomycota</taxon>
        <taxon>Saccharomycotina</taxon>
        <taxon>Saccharomycetes</taxon>
        <taxon>Saccharomycetales</taxon>
        <taxon>Saccharomycetaceae</taxon>
        <taxon>Maudiozyma</taxon>
    </lineage>
</organism>
<name>A0AAV5RWP0_MAUHU</name>
<feature type="region of interest" description="Disordered" evidence="11">
    <location>
        <begin position="704"/>
        <end position="723"/>
    </location>
</feature>
<feature type="domain" description="N-terminal Ras-GEF" evidence="13">
    <location>
        <begin position="37"/>
        <end position="167"/>
    </location>
</feature>
<dbReference type="InterPro" id="IPR023578">
    <property type="entry name" value="Ras_GEF_dom_sf"/>
</dbReference>
<keyword evidence="3" id="KW-0963">Cytoplasm</keyword>
<dbReference type="FunFam" id="1.10.840.10:FF:000019">
    <property type="entry name" value="Guanine nucleotide exchange factor LTE1"/>
    <property type="match status" value="1"/>
</dbReference>
<evidence type="ECO:0000313" key="15">
    <source>
        <dbReference type="Proteomes" id="UP001377567"/>
    </source>
</evidence>
<dbReference type="EMBL" id="BTGD01000006">
    <property type="protein sequence ID" value="GMM55846.1"/>
    <property type="molecule type" value="Genomic_DNA"/>
</dbReference>
<feature type="compositionally biased region" description="Polar residues" evidence="11">
    <location>
        <begin position="959"/>
        <end position="974"/>
    </location>
</feature>
<evidence type="ECO:0000259" key="12">
    <source>
        <dbReference type="PROSITE" id="PS50009"/>
    </source>
</evidence>
<evidence type="ECO:0000256" key="6">
    <source>
        <dbReference type="ARBA" id="ARBA00022776"/>
    </source>
</evidence>
<dbReference type="Proteomes" id="UP001377567">
    <property type="component" value="Unassembled WGS sequence"/>
</dbReference>
<protein>
    <recommendedName>
        <fullName evidence="9">Guanine nucleotide exchange factor LTE1</fullName>
    </recommendedName>
</protein>
<comment type="caution">
    <text evidence="14">The sequence shown here is derived from an EMBL/GenBank/DDBJ whole genome shotgun (WGS) entry which is preliminary data.</text>
</comment>
<dbReference type="SUPFAM" id="SSF48366">
    <property type="entry name" value="Ras GEF"/>
    <property type="match status" value="1"/>
</dbReference>
<evidence type="ECO:0000313" key="14">
    <source>
        <dbReference type="EMBL" id="GMM55846.1"/>
    </source>
</evidence>
<dbReference type="Pfam" id="PF00618">
    <property type="entry name" value="RasGEF_N"/>
    <property type="match status" value="1"/>
</dbReference>
<evidence type="ECO:0000256" key="7">
    <source>
        <dbReference type="ARBA" id="ARBA00023306"/>
    </source>
</evidence>
<sequence length="1382" mass="154790">MKVFSEPEYYPTPSEKVATFATGNAPSTPGVAKQAQQVRRLLRADIPALIVYLSSPIDAVDYSVFADFFLVYRAFLSPLQLHELLISRFRWAYIETIAREAPQTSIGEVALVRTFTLLRHSLLNWFLRDFTPDSELRALLLRFLNDDYSAMPTIVRQCVVNLKKVWVAQCKMAWDGVVFDQPATAAEWGAFVLRDVDDLARQQKRRSVLSWAAWQREASPTARNDSMLSLFNSGPQGSRPLQATKEPPRTGSMLLYPHDESNMHSVRGPAATQPVPGTPTQNGLNSDKNKRRTLVQRMSKVITDVDYPRSPEINRIIPPTPAKKLEFILDSMYIPEEQAQEDAKPAAVATTNETTTAAAHARASRGISRSSSLLYRGAVSLLAKWKRNHSRDGNITHMTPTKDVSQYEKPEMDRFVKYVISISSLDHENSDTSTQLPKFDILSARTIDEVEYLISLEHKLVDEVDAFTNSSDNQDANSKAVMNLEPRRANVYGNSNFTALDNLDLYQTVNTIARSVISLTNTLQRSNANTAVKAQDETQAEVQNTNTEFPYLSPSFDRRMVRSTTATTVSLSTSKKVVTLNNDTDVAQGTNGPQKLVFHESQTVTYDAISVVTSQQHGSPLKRQLPDSSENIIQSSDVDSVRRAESPASSVTYDSDLSATSPGLSNGLSEKSQESTPGPVREIIAPLPSQGLSKKVSSENLREFTFEDQDKPEPSKTPEIPEDAVSVSLSLSDENDDDEMSDDIQPLEATTLKLGTPSSFASPLERTKKMMVRPASGRISIMKRRTIQTTPLGRGSIGKSPLRRPNTFLKDQDFISKDNILFENELQMSKLEERNRRESFTPSVSTSKLFNSVHNSPMKSGSPKKITIDDGGRIRLSIAPSMNSIQSGSSLSSSLSIRSPLKDKRVNNLRDEFQKGDISGMSDIEAEAGNKYVFSPDNDSFNAASPEKDLEQLKNKFLQSNNNSEHISQSSDLGSTPRRESISSTSKNANDDLNPTNLKDIADMPDDSMHDDPVNVAMTKLEGTYTKGADQIKMQSSPDVSNVGKDVGLLSLEQVASIPRTPGEKRRSLLIERRRKTIMTIPFTPQTQQSTTADSDSILDKAAMEKIQELMGSYEIEDQNLQISNNQHHIPFILMYDSQSVAEQMTLIEKELLKEIDWKDMLDLNIEYQGPNVTSWLQLLIGNENLSGIDLMVARFNLMVTWIISEISLTQDVKMRRNTIQRFIHVAEHCLKFQNFNTLMEIVLALSSTTVQKMIDAWRLIEPGDLLTWEELKNVSNLNNNYSSIRQLLSEVDPLVGCIPFIAIYLSDLAINSEKKTWIEEDKIVNYNKFDMNVQIVKHFIQLSQWSKFYAFKPEHELLSKCVYITALTDDEITQLNSGMQL</sequence>
<feature type="region of interest" description="Disordered" evidence="11">
    <location>
        <begin position="264"/>
        <end position="290"/>
    </location>
</feature>
<proteinExistence type="inferred from homology"/>
<dbReference type="GO" id="GO:0005886">
    <property type="term" value="C:plasma membrane"/>
    <property type="evidence" value="ECO:0007669"/>
    <property type="project" value="TreeGrafter"/>
</dbReference>
<gene>
    <name evidence="14" type="ORF">DAKH74_024620</name>
</gene>
<dbReference type="GO" id="GO:0005737">
    <property type="term" value="C:cytoplasm"/>
    <property type="evidence" value="ECO:0007669"/>
    <property type="project" value="UniProtKB-SubCell"/>
</dbReference>
<accession>A0AAV5RWP0</accession>
<feature type="compositionally biased region" description="Basic and acidic residues" evidence="11">
    <location>
        <begin position="704"/>
        <end position="716"/>
    </location>
</feature>
<dbReference type="CDD" id="cd00155">
    <property type="entry name" value="RasGEF"/>
    <property type="match status" value="1"/>
</dbReference>
<dbReference type="PROSITE" id="PS50212">
    <property type="entry name" value="RASGEF_NTER"/>
    <property type="match status" value="1"/>
</dbReference>
<keyword evidence="4" id="KW-0132">Cell division</keyword>
<dbReference type="Pfam" id="PF00617">
    <property type="entry name" value="RasGEF"/>
    <property type="match status" value="1"/>
</dbReference>
<dbReference type="GO" id="GO:0005085">
    <property type="term" value="F:guanyl-nucleotide exchange factor activity"/>
    <property type="evidence" value="ECO:0007669"/>
    <property type="project" value="UniProtKB-KW"/>
</dbReference>
<dbReference type="GO" id="GO:0005933">
    <property type="term" value="C:cellular bud"/>
    <property type="evidence" value="ECO:0007669"/>
    <property type="project" value="UniProtKB-SubCell"/>
</dbReference>
<dbReference type="Gene3D" id="1.20.870.10">
    <property type="entry name" value="Son of sevenless (SoS) protein Chain: S domain 1"/>
    <property type="match status" value="1"/>
</dbReference>
<dbReference type="InterPro" id="IPR001895">
    <property type="entry name" value="RASGEF_cat_dom"/>
</dbReference>
<dbReference type="CDD" id="cd06224">
    <property type="entry name" value="REM"/>
    <property type="match status" value="1"/>
</dbReference>
<feature type="compositionally biased region" description="Polar residues" evidence="11">
    <location>
        <begin position="647"/>
        <end position="676"/>
    </location>
</feature>
<comment type="subcellular location">
    <subcellularLocation>
        <location evidence="1">Bud</location>
    </subcellularLocation>
    <subcellularLocation>
        <location evidence="2">Cytoplasm</location>
    </subcellularLocation>
</comment>
<reference evidence="14 15" key="1">
    <citation type="journal article" date="2023" name="Elife">
        <title>Identification of key yeast species and microbe-microbe interactions impacting larval growth of Drosophila in the wild.</title>
        <authorList>
            <person name="Mure A."/>
            <person name="Sugiura Y."/>
            <person name="Maeda R."/>
            <person name="Honda K."/>
            <person name="Sakurai N."/>
            <person name="Takahashi Y."/>
            <person name="Watada M."/>
            <person name="Katoh T."/>
            <person name="Gotoh A."/>
            <person name="Gotoh Y."/>
            <person name="Taniguchi I."/>
            <person name="Nakamura K."/>
            <person name="Hayashi T."/>
            <person name="Katayama T."/>
            <person name="Uemura T."/>
            <person name="Hattori Y."/>
        </authorList>
    </citation>
    <scope>NUCLEOTIDE SEQUENCE [LARGE SCALE GENOMIC DNA]</scope>
    <source>
        <strain evidence="14 15">KH-74</strain>
    </source>
</reference>
<dbReference type="InterPro" id="IPR036964">
    <property type="entry name" value="RASGEF_cat_dom_sf"/>
</dbReference>
<keyword evidence="7" id="KW-0131">Cell cycle</keyword>
<keyword evidence="5 10" id="KW-0344">Guanine-nucleotide releasing factor</keyword>
<evidence type="ECO:0000256" key="8">
    <source>
        <dbReference type="ARBA" id="ARBA00061443"/>
    </source>
</evidence>
<dbReference type="InterPro" id="IPR008937">
    <property type="entry name" value="Ras-like_GEF"/>
</dbReference>
<dbReference type="Gene3D" id="1.10.840.10">
    <property type="entry name" value="Ras guanine-nucleotide exchange factors catalytic domain"/>
    <property type="match status" value="1"/>
</dbReference>
<keyword evidence="6" id="KW-0498">Mitosis</keyword>
<dbReference type="PROSITE" id="PS50009">
    <property type="entry name" value="RASGEF_CAT"/>
    <property type="match status" value="1"/>
</dbReference>
<dbReference type="PANTHER" id="PTHR23113:SF363">
    <property type="entry name" value="PROTEIN SON OF SEVENLESS"/>
    <property type="match status" value="1"/>
</dbReference>
<evidence type="ECO:0000256" key="9">
    <source>
        <dbReference type="ARBA" id="ARBA00070837"/>
    </source>
</evidence>
<dbReference type="GO" id="GO:0007265">
    <property type="term" value="P:Ras protein signal transduction"/>
    <property type="evidence" value="ECO:0007669"/>
    <property type="project" value="TreeGrafter"/>
</dbReference>
<feature type="region of interest" description="Disordered" evidence="11">
    <location>
        <begin position="959"/>
        <end position="1007"/>
    </location>
</feature>
<feature type="domain" description="Ras-GEF" evidence="12">
    <location>
        <begin position="1137"/>
        <end position="1377"/>
    </location>
</feature>
<dbReference type="PANTHER" id="PTHR23113">
    <property type="entry name" value="GUANINE NUCLEOTIDE EXCHANGE FACTOR"/>
    <property type="match status" value="1"/>
</dbReference>
<evidence type="ECO:0000256" key="10">
    <source>
        <dbReference type="PROSITE-ProRule" id="PRU00168"/>
    </source>
</evidence>
<evidence type="ECO:0000256" key="5">
    <source>
        <dbReference type="ARBA" id="ARBA00022658"/>
    </source>
</evidence>
<feature type="compositionally biased region" description="Polar residues" evidence="11">
    <location>
        <begin position="626"/>
        <end position="638"/>
    </location>
</feature>
<evidence type="ECO:0000256" key="11">
    <source>
        <dbReference type="SAM" id="MobiDB-lite"/>
    </source>
</evidence>
<evidence type="ECO:0000256" key="1">
    <source>
        <dbReference type="ARBA" id="ARBA00004378"/>
    </source>
</evidence>
<evidence type="ECO:0000256" key="2">
    <source>
        <dbReference type="ARBA" id="ARBA00004496"/>
    </source>
</evidence>